<dbReference type="InterPro" id="IPR036640">
    <property type="entry name" value="ABC1_TM_sf"/>
</dbReference>
<dbReference type="GO" id="GO:0005524">
    <property type="term" value="F:ATP binding"/>
    <property type="evidence" value="ECO:0007669"/>
    <property type="project" value="UniProtKB-KW"/>
</dbReference>
<keyword evidence="3" id="KW-0547">Nucleotide-binding</keyword>
<keyword evidence="2 7" id="KW-0812">Transmembrane</keyword>
<dbReference type="SUPFAM" id="SSF52540">
    <property type="entry name" value="P-loop containing nucleoside triphosphate hydrolases"/>
    <property type="match status" value="1"/>
</dbReference>
<feature type="transmembrane region" description="Helical" evidence="7">
    <location>
        <begin position="291"/>
        <end position="315"/>
    </location>
</feature>
<evidence type="ECO:0000256" key="4">
    <source>
        <dbReference type="ARBA" id="ARBA00022840"/>
    </source>
</evidence>
<dbReference type="SMART" id="SM00382">
    <property type="entry name" value="AAA"/>
    <property type="match status" value="1"/>
</dbReference>
<feature type="transmembrane region" description="Helical" evidence="7">
    <location>
        <begin position="64"/>
        <end position="84"/>
    </location>
</feature>
<evidence type="ECO:0000256" key="7">
    <source>
        <dbReference type="SAM" id="Phobius"/>
    </source>
</evidence>
<dbReference type="Proteomes" id="UP000658320">
    <property type="component" value="Unassembled WGS sequence"/>
</dbReference>
<feature type="transmembrane region" description="Helical" evidence="7">
    <location>
        <begin position="104"/>
        <end position="122"/>
    </location>
</feature>
<dbReference type="GO" id="GO:0015421">
    <property type="term" value="F:ABC-type oligopeptide transporter activity"/>
    <property type="evidence" value="ECO:0007669"/>
    <property type="project" value="TreeGrafter"/>
</dbReference>
<dbReference type="PROSITE" id="PS50893">
    <property type="entry name" value="ABC_TRANSPORTER_2"/>
    <property type="match status" value="1"/>
</dbReference>
<evidence type="ECO:0000259" key="8">
    <source>
        <dbReference type="PROSITE" id="PS50893"/>
    </source>
</evidence>
<keyword evidence="4" id="KW-0067">ATP-binding</keyword>
<proteinExistence type="predicted"/>
<dbReference type="CDD" id="cd03228">
    <property type="entry name" value="ABCC_MRP_Like"/>
    <property type="match status" value="1"/>
</dbReference>
<dbReference type="GO" id="GO:0005886">
    <property type="term" value="C:plasma membrane"/>
    <property type="evidence" value="ECO:0007669"/>
    <property type="project" value="UniProtKB-SubCell"/>
</dbReference>
<dbReference type="InterPro" id="IPR039421">
    <property type="entry name" value="Type_1_exporter"/>
</dbReference>
<organism evidence="9 10">
    <name type="scientific">Streptomyces aurantiogriseus</name>
    <dbReference type="NCBI Taxonomy" id="66870"/>
    <lineage>
        <taxon>Bacteria</taxon>
        <taxon>Bacillati</taxon>
        <taxon>Actinomycetota</taxon>
        <taxon>Actinomycetes</taxon>
        <taxon>Kitasatosporales</taxon>
        <taxon>Streptomycetaceae</taxon>
        <taxon>Streptomyces</taxon>
    </lineage>
</organism>
<evidence type="ECO:0000256" key="6">
    <source>
        <dbReference type="ARBA" id="ARBA00023136"/>
    </source>
</evidence>
<comment type="subcellular location">
    <subcellularLocation>
        <location evidence="1">Cell membrane</location>
        <topology evidence="1">Multi-pass membrane protein</topology>
    </subcellularLocation>
</comment>
<evidence type="ECO:0000313" key="9">
    <source>
        <dbReference type="EMBL" id="GGR34934.1"/>
    </source>
</evidence>
<sequence length="629" mass="68058">MTVNDASTENGETPPPPPPATITFEGRHGKNPLADASFGAMCRRLPSVLAHTARMAWAVDRTGVVLLLVCQLLTGAAAAVVLAFTAQAMTHILGTGMVSERLHAALPALIVVTVAAGIGRISSALSSYADGRITPLLMTEADIALVAAVCRVESSAYGEDGFADRQEAAEVGVTRTRMMVQDAQRFMSALTRMIAASGVITALHPLTLPLLLLAVLPTGAGAVLSARVDYETHYLNVGDRNVRSMMRWWATYSRYGDEVRANGMTGYLVYWYRALSDRIDQRTLTAAPRMLRIVLATSALGGVFLLGTWATLAWLATTGRVALPVAATAVVAVQTTLAALSQFVIHGAAMFHTSLYLADMRSFLDMAGERAPKRGELTIPERVDEIRLDEVVYQYPGKEEPAVAGVSLTLRRGEILAIVGENGSGKSTLAKLITGILLADKGRVLWDSVDLAQADPDAVWKRTALVPQGFACWPLRARENITLGQPKTFDDGSVWDVVDAVGMREAIEKLPQQLDTLLAKELWGGAELSGGQWQRLVCGRALYRQTPLLILDEPASQMDARGEHAIFLEIKRIAAERMTIVVTHQLENTRLADRILVMDKGRVIEQGRYEDLVNAGGLFAELVVLAQDR</sequence>
<keyword evidence="5 7" id="KW-1133">Transmembrane helix</keyword>
<evidence type="ECO:0000256" key="5">
    <source>
        <dbReference type="ARBA" id="ARBA00022989"/>
    </source>
</evidence>
<dbReference type="PANTHER" id="PTHR43394:SF1">
    <property type="entry name" value="ATP-BINDING CASSETTE SUB-FAMILY B MEMBER 10, MITOCHONDRIAL"/>
    <property type="match status" value="1"/>
</dbReference>
<keyword evidence="10" id="KW-1185">Reference proteome</keyword>
<reference evidence="9" key="2">
    <citation type="submission" date="2020-09" db="EMBL/GenBank/DDBJ databases">
        <authorList>
            <person name="Sun Q."/>
            <person name="Ohkuma M."/>
        </authorList>
    </citation>
    <scope>NUCLEOTIDE SEQUENCE</scope>
    <source>
        <strain evidence="9">JCM 4346</strain>
    </source>
</reference>
<comment type="caution">
    <text evidence="9">The sequence shown here is derived from an EMBL/GenBank/DDBJ whole genome shotgun (WGS) entry which is preliminary data.</text>
</comment>
<dbReference type="EMBL" id="BMSX01000015">
    <property type="protein sequence ID" value="GGR34934.1"/>
    <property type="molecule type" value="Genomic_DNA"/>
</dbReference>
<gene>
    <name evidence="9" type="ORF">GCM10010251_58960</name>
</gene>
<evidence type="ECO:0000256" key="1">
    <source>
        <dbReference type="ARBA" id="ARBA00004651"/>
    </source>
</evidence>
<accession>A0A918FFM8</accession>
<dbReference type="SUPFAM" id="SSF90123">
    <property type="entry name" value="ABC transporter transmembrane region"/>
    <property type="match status" value="1"/>
</dbReference>
<evidence type="ECO:0000313" key="10">
    <source>
        <dbReference type="Proteomes" id="UP000658320"/>
    </source>
</evidence>
<name>A0A918FFM8_9ACTN</name>
<evidence type="ECO:0000256" key="2">
    <source>
        <dbReference type="ARBA" id="ARBA00022692"/>
    </source>
</evidence>
<dbReference type="AlphaFoldDB" id="A0A918FFM8"/>
<feature type="transmembrane region" description="Helical" evidence="7">
    <location>
        <begin position="321"/>
        <end position="345"/>
    </location>
</feature>
<dbReference type="InterPro" id="IPR027417">
    <property type="entry name" value="P-loop_NTPase"/>
</dbReference>
<keyword evidence="6 7" id="KW-0472">Membrane</keyword>
<dbReference type="InterPro" id="IPR003593">
    <property type="entry name" value="AAA+_ATPase"/>
</dbReference>
<dbReference type="GO" id="GO:0016887">
    <property type="term" value="F:ATP hydrolysis activity"/>
    <property type="evidence" value="ECO:0007669"/>
    <property type="project" value="InterPro"/>
</dbReference>
<dbReference type="Gene3D" id="3.40.50.300">
    <property type="entry name" value="P-loop containing nucleotide triphosphate hydrolases"/>
    <property type="match status" value="1"/>
</dbReference>
<protein>
    <submittedName>
        <fullName evidence="9">ABC transporter</fullName>
    </submittedName>
</protein>
<evidence type="ECO:0000256" key="3">
    <source>
        <dbReference type="ARBA" id="ARBA00022741"/>
    </source>
</evidence>
<reference evidence="9" key="1">
    <citation type="journal article" date="2014" name="Int. J. Syst. Evol. Microbiol.">
        <title>Complete genome sequence of Corynebacterium casei LMG S-19264T (=DSM 44701T), isolated from a smear-ripened cheese.</title>
        <authorList>
            <consortium name="US DOE Joint Genome Institute (JGI-PGF)"/>
            <person name="Walter F."/>
            <person name="Albersmeier A."/>
            <person name="Kalinowski J."/>
            <person name="Ruckert C."/>
        </authorList>
    </citation>
    <scope>NUCLEOTIDE SEQUENCE</scope>
    <source>
        <strain evidence="9">JCM 4346</strain>
    </source>
</reference>
<feature type="domain" description="ABC transporter" evidence="8">
    <location>
        <begin position="386"/>
        <end position="625"/>
    </location>
</feature>
<dbReference type="PANTHER" id="PTHR43394">
    <property type="entry name" value="ATP-DEPENDENT PERMEASE MDL1, MITOCHONDRIAL"/>
    <property type="match status" value="1"/>
</dbReference>
<dbReference type="Pfam" id="PF00005">
    <property type="entry name" value="ABC_tran"/>
    <property type="match status" value="1"/>
</dbReference>
<dbReference type="InterPro" id="IPR003439">
    <property type="entry name" value="ABC_transporter-like_ATP-bd"/>
</dbReference>